<dbReference type="RefSeq" id="WP_212903684.1">
    <property type="nucleotide sequence ID" value="NZ_BOPZ01000011.1"/>
</dbReference>
<sequence>MNIFISNDLKELREKLIERGYNIVSCNEVYDAIICNLKETDLSQLRMCNNYKSNGILIIDSGSKNVDDIENILINRSYSSLF</sequence>
<protein>
    <submittedName>
        <fullName evidence="1">Uncharacterized protein</fullName>
    </submittedName>
</protein>
<name>A0A919RZ28_9CLOT</name>
<dbReference type="AlphaFoldDB" id="A0A919RZ28"/>
<dbReference type="EMBL" id="BOPZ01000011">
    <property type="protein sequence ID" value="GIM28971.1"/>
    <property type="molecule type" value="Genomic_DNA"/>
</dbReference>
<gene>
    <name evidence="1" type="ORF">CPJCM30710_16370</name>
</gene>
<accession>A0A919RZ28</accession>
<proteinExistence type="predicted"/>
<organism evidence="1 2">
    <name type="scientific">Clostridium polyendosporum</name>
    <dbReference type="NCBI Taxonomy" id="69208"/>
    <lineage>
        <taxon>Bacteria</taxon>
        <taxon>Bacillati</taxon>
        <taxon>Bacillota</taxon>
        <taxon>Clostridia</taxon>
        <taxon>Eubacteriales</taxon>
        <taxon>Clostridiaceae</taxon>
        <taxon>Clostridium</taxon>
    </lineage>
</organism>
<dbReference type="Pfam" id="PF03698">
    <property type="entry name" value="UPF0180"/>
    <property type="match status" value="1"/>
</dbReference>
<dbReference type="Proteomes" id="UP000679179">
    <property type="component" value="Unassembled WGS sequence"/>
</dbReference>
<reference evidence="1" key="1">
    <citation type="submission" date="2021-03" db="EMBL/GenBank/DDBJ databases">
        <title>Taxonomic study of Clostridium polyendosporum from meadow-gley soil under rice.</title>
        <authorList>
            <person name="Kobayashi H."/>
            <person name="Tanizawa Y."/>
            <person name="Yagura M."/>
        </authorList>
    </citation>
    <scope>NUCLEOTIDE SEQUENCE</scope>
    <source>
        <strain evidence="1">JCM 30710</strain>
    </source>
</reference>
<keyword evidence="2" id="KW-1185">Reference proteome</keyword>
<evidence type="ECO:0000313" key="1">
    <source>
        <dbReference type="EMBL" id="GIM28971.1"/>
    </source>
</evidence>
<evidence type="ECO:0000313" key="2">
    <source>
        <dbReference type="Proteomes" id="UP000679179"/>
    </source>
</evidence>
<dbReference type="InterPro" id="IPR005370">
    <property type="entry name" value="UPF0180"/>
</dbReference>
<comment type="caution">
    <text evidence="1">The sequence shown here is derived from an EMBL/GenBank/DDBJ whole genome shotgun (WGS) entry which is preliminary data.</text>
</comment>